<organism evidence="3 4">
    <name type="scientific">Microbacterium awajiense</name>
    <dbReference type="NCBI Taxonomy" id="415214"/>
    <lineage>
        <taxon>Bacteria</taxon>
        <taxon>Bacillati</taxon>
        <taxon>Actinomycetota</taxon>
        <taxon>Actinomycetes</taxon>
        <taxon>Micrococcales</taxon>
        <taxon>Microbacteriaceae</taxon>
        <taxon>Microbacterium</taxon>
    </lineage>
</organism>
<dbReference type="Gene3D" id="3.40.1440.10">
    <property type="entry name" value="GIY-YIG endonuclease"/>
    <property type="match status" value="1"/>
</dbReference>
<evidence type="ECO:0000313" key="4">
    <source>
        <dbReference type="Proteomes" id="UP001501697"/>
    </source>
</evidence>
<evidence type="ECO:0000259" key="2">
    <source>
        <dbReference type="PROSITE" id="PS50164"/>
    </source>
</evidence>
<dbReference type="InterPro" id="IPR000305">
    <property type="entry name" value="GIY-YIG_endonuc"/>
</dbReference>
<dbReference type="InterPro" id="IPR035901">
    <property type="entry name" value="GIY-YIG_endonuc_sf"/>
</dbReference>
<protein>
    <recommendedName>
        <fullName evidence="2">GIY-YIG domain-containing protein</fullName>
    </recommendedName>
</protein>
<dbReference type="Pfam" id="PF01541">
    <property type="entry name" value="GIY-YIG"/>
    <property type="match status" value="1"/>
</dbReference>
<evidence type="ECO:0000256" key="1">
    <source>
        <dbReference type="ARBA" id="ARBA00007435"/>
    </source>
</evidence>
<evidence type="ECO:0000313" key="3">
    <source>
        <dbReference type="EMBL" id="GAA3637493.1"/>
    </source>
</evidence>
<dbReference type="PANTHER" id="PTHR34477">
    <property type="entry name" value="UPF0213 PROTEIN YHBQ"/>
    <property type="match status" value="1"/>
</dbReference>
<sequence>MPFMYILECRDRSLYVGSTLDLDRRLAQHEFGEGSEYTKSRLPVRLLYFEEFARVDDAFRREKQVQGWSRAKRLALIKGRTDQLRPLSRKRWGSVADE</sequence>
<feature type="domain" description="GIY-YIG" evidence="2">
    <location>
        <begin position="1"/>
        <end position="75"/>
    </location>
</feature>
<proteinExistence type="inferred from homology"/>
<accession>A0ABP7AQH0</accession>
<comment type="similarity">
    <text evidence="1">Belongs to the UPF0213 family.</text>
</comment>
<comment type="caution">
    <text evidence="3">The sequence shown here is derived from an EMBL/GenBank/DDBJ whole genome shotgun (WGS) entry which is preliminary data.</text>
</comment>
<gene>
    <name evidence="3" type="ORF">GCM10022200_21030</name>
</gene>
<dbReference type="SUPFAM" id="SSF82771">
    <property type="entry name" value="GIY-YIG endonuclease"/>
    <property type="match status" value="1"/>
</dbReference>
<name>A0ABP7AQH0_9MICO</name>
<reference evidence="4" key="1">
    <citation type="journal article" date="2019" name="Int. J. Syst. Evol. Microbiol.">
        <title>The Global Catalogue of Microorganisms (GCM) 10K type strain sequencing project: providing services to taxonomists for standard genome sequencing and annotation.</title>
        <authorList>
            <consortium name="The Broad Institute Genomics Platform"/>
            <consortium name="The Broad Institute Genome Sequencing Center for Infectious Disease"/>
            <person name="Wu L."/>
            <person name="Ma J."/>
        </authorList>
    </citation>
    <scope>NUCLEOTIDE SEQUENCE [LARGE SCALE GENOMIC DNA]</scope>
    <source>
        <strain evidence="4">JCM 16544</strain>
    </source>
</reference>
<dbReference type="CDD" id="cd10456">
    <property type="entry name" value="GIY-YIG_UPF0213"/>
    <property type="match status" value="1"/>
</dbReference>
<dbReference type="PANTHER" id="PTHR34477:SF1">
    <property type="entry name" value="UPF0213 PROTEIN YHBQ"/>
    <property type="match status" value="1"/>
</dbReference>
<dbReference type="PROSITE" id="PS50164">
    <property type="entry name" value="GIY_YIG"/>
    <property type="match status" value="1"/>
</dbReference>
<dbReference type="Proteomes" id="UP001501697">
    <property type="component" value="Unassembled WGS sequence"/>
</dbReference>
<keyword evidence="4" id="KW-1185">Reference proteome</keyword>
<dbReference type="InterPro" id="IPR050190">
    <property type="entry name" value="UPF0213_domain"/>
</dbReference>
<dbReference type="RefSeq" id="WP_344738301.1">
    <property type="nucleotide sequence ID" value="NZ_BAAAYU010000005.1"/>
</dbReference>
<dbReference type="EMBL" id="BAAAYU010000005">
    <property type="protein sequence ID" value="GAA3637493.1"/>
    <property type="molecule type" value="Genomic_DNA"/>
</dbReference>